<dbReference type="PANTHER" id="PTHR47970">
    <property type="entry name" value="KINESIN-LIKE PROTEIN KIF11"/>
    <property type="match status" value="1"/>
</dbReference>
<dbReference type="EMBL" id="CP034457">
    <property type="protein sequence ID" value="QBM87219.1"/>
    <property type="molecule type" value="Genomic_DNA"/>
</dbReference>
<keyword evidence="6 8" id="KW-0505">Motor protein</keyword>
<keyword evidence="2" id="KW-0963">Cytoplasm</keyword>
<evidence type="ECO:0000256" key="9">
    <source>
        <dbReference type="RuleBase" id="RU000394"/>
    </source>
</evidence>
<dbReference type="InterPro" id="IPR019821">
    <property type="entry name" value="Kinesin_motor_CS"/>
</dbReference>
<dbReference type="PROSITE" id="PS00411">
    <property type="entry name" value="KINESIN_MOTOR_1"/>
    <property type="match status" value="1"/>
</dbReference>
<dbReference type="SMART" id="SM00129">
    <property type="entry name" value="KISc"/>
    <property type="match status" value="1"/>
</dbReference>
<dbReference type="GO" id="GO:0072686">
    <property type="term" value="C:mitotic spindle"/>
    <property type="evidence" value="ECO:0007669"/>
    <property type="project" value="TreeGrafter"/>
</dbReference>
<dbReference type="GO" id="GO:0000073">
    <property type="term" value="P:initial mitotic spindle pole body separation"/>
    <property type="evidence" value="ECO:0007669"/>
    <property type="project" value="TreeGrafter"/>
</dbReference>
<gene>
    <name evidence="13" type="primary">MPUL0B04190</name>
    <name evidence="13" type="ORF">METSCH_B04190</name>
</gene>
<evidence type="ECO:0000256" key="10">
    <source>
        <dbReference type="SAM" id="Coils"/>
    </source>
</evidence>
<dbReference type="GO" id="GO:0008017">
    <property type="term" value="F:microtubule binding"/>
    <property type="evidence" value="ECO:0007669"/>
    <property type="project" value="InterPro"/>
</dbReference>
<comment type="similarity">
    <text evidence="8 9">Belongs to the TRAFAC class myosin-kinesin ATPase superfamily. Kinesin family.</text>
</comment>
<dbReference type="GO" id="GO:0005876">
    <property type="term" value="C:spindle microtubule"/>
    <property type="evidence" value="ECO:0007669"/>
    <property type="project" value="TreeGrafter"/>
</dbReference>
<protein>
    <recommendedName>
        <fullName evidence="9">Kinesin-like protein</fullName>
    </recommendedName>
</protein>
<evidence type="ECO:0000256" key="6">
    <source>
        <dbReference type="ARBA" id="ARBA00023175"/>
    </source>
</evidence>
<keyword evidence="4 8" id="KW-0547">Nucleotide-binding</keyword>
<dbReference type="PANTHER" id="PTHR47970:SF12">
    <property type="entry name" value="KINESIN FAMILY MEMBER 11"/>
    <property type="match status" value="1"/>
</dbReference>
<evidence type="ECO:0000313" key="13">
    <source>
        <dbReference type="EMBL" id="QBM87219.1"/>
    </source>
</evidence>
<dbReference type="InterPro" id="IPR001752">
    <property type="entry name" value="Kinesin_motor_dom"/>
</dbReference>
<evidence type="ECO:0000256" key="4">
    <source>
        <dbReference type="ARBA" id="ARBA00022741"/>
    </source>
</evidence>
<dbReference type="Pfam" id="PF00225">
    <property type="entry name" value="Kinesin"/>
    <property type="match status" value="1"/>
</dbReference>
<sequence length="859" mass="96273">MSDNIQVVVRCRGRNPQEIAAKSPVIVELPHDEFDPEKPFVTITNDPTKTLSGIANFVPSSGKTFKLDQVYGPNADQSLIFNNVALPLFHDFINGLNVTILAYGQTGSGKTHSMCGDLTGENAGIIPRVLSRLFTSADAGHIVKISCVELYKEELHDLVSDGVRTAASSKTKLRLAPTYSNERQSTVIHNLTEVPIDSCETGFNILKTCLSKRRTSATKLNDISSRSHTIFSINLFRKKEGSATNEEFVKSTMNLVDLAGSEDINKSGAVNERAREAGSINQSLLALGKVISALSEGKDLKHVPYRESKLTRILQGSIGGQTKTALIATISPAKVNMSETVSTLNYASKAKNIRNMPQSTRDTEMVNGKLLFADLVKQCSRTYNDLLATRDKENNVKISVQTYQEFCNARIEYETTKKEDAARIDKLVSRLDNAAKESLLKDQKLNALQVKHDELMQKTKELLAELAEMKASHAHQQQLINERDCKIVELQKTVVRMQQTNTERKQQFDDFATELRGKMEKLCSSVDDYLSSSAPEFTKQLESQMESLLLSLLESLQAFTKALDKFTILFGSEWEQEIARYLREDLDFLKDIETLRKFDVTSELSRFESLESQARARIDHALLLAEHEERFDRLRPEMAKQNEEIETEYLPAFRDLFKLMINACILLNLSVYEENMTDVLKESSLATTKAMDTLSGGRAQIASEIASKTHNHSQQVLDLGNNLEQKTLSAGARIYHESNKRLKHGVQPLVENNTSQGGLLERSLQEGFANIKSNYLTSNEALRSKIDGSKRLVSMPLSEIKESNQPQISPKRKWNGIAESPPQRVNLSEIKRRKPLSPTKDVSSSFRSQIPQLQPPRNK</sequence>
<accession>A0A4P6XKH8</accession>
<evidence type="ECO:0000313" key="14">
    <source>
        <dbReference type="Proteomes" id="UP000292447"/>
    </source>
</evidence>
<evidence type="ECO:0000256" key="3">
    <source>
        <dbReference type="ARBA" id="ARBA00022701"/>
    </source>
</evidence>
<dbReference type="GO" id="GO:0005634">
    <property type="term" value="C:nucleus"/>
    <property type="evidence" value="ECO:0007669"/>
    <property type="project" value="TreeGrafter"/>
</dbReference>
<feature type="binding site" evidence="8">
    <location>
        <begin position="104"/>
        <end position="111"/>
    </location>
    <ligand>
        <name>ATP</name>
        <dbReference type="ChEBI" id="CHEBI:30616"/>
    </ligand>
</feature>
<organism evidence="13 14">
    <name type="scientific">Metschnikowia aff. pulcherrima</name>
    <dbReference type="NCBI Taxonomy" id="2163413"/>
    <lineage>
        <taxon>Eukaryota</taxon>
        <taxon>Fungi</taxon>
        <taxon>Dikarya</taxon>
        <taxon>Ascomycota</taxon>
        <taxon>Saccharomycotina</taxon>
        <taxon>Pichiomycetes</taxon>
        <taxon>Metschnikowiaceae</taxon>
        <taxon>Metschnikowia</taxon>
    </lineage>
</organism>
<dbReference type="AlphaFoldDB" id="A0A4P6XKH8"/>
<evidence type="ECO:0000256" key="11">
    <source>
        <dbReference type="SAM" id="MobiDB-lite"/>
    </source>
</evidence>
<dbReference type="SUPFAM" id="SSF52540">
    <property type="entry name" value="P-loop containing nucleoside triphosphate hydrolases"/>
    <property type="match status" value="1"/>
</dbReference>
<feature type="domain" description="Kinesin motor" evidence="12">
    <location>
        <begin position="4"/>
        <end position="353"/>
    </location>
</feature>
<feature type="compositionally biased region" description="Polar residues" evidence="11">
    <location>
        <begin position="840"/>
        <end position="859"/>
    </location>
</feature>
<reference evidence="14" key="1">
    <citation type="submission" date="2019-03" db="EMBL/GenBank/DDBJ databases">
        <title>Snf2 controls pulcherriminic acid biosynthesis and connects pigmentation and antifungal activity of the yeast Metschnikowia pulcherrima.</title>
        <authorList>
            <person name="Gore-Lloyd D."/>
            <person name="Sumann I."/>
            <person name="Brachmann A.O."/>
            <person name="Schneeberger K."/>
            <person name="Ortiz-Merino R.A."/>
            <person name="Moreno-Beltran M."/>
            <person name="Schlaefli M."/>
            <person name="Kirner P."/>
            <person name="Santos Kron A."/>
            <person name="Wolfe K.H."/>
            <person name="Piel J."/>
            <person name="Ahrens C.H."/>
            <person name="Henk D."/>
            <person name="Freimoser F.M."/>
        </authorList>
    </citation>
    <scope>NUCLEOTIDE SEQUENCE [LARGE SCALE GENOMIC DNA]</scope>
    <source>
        <strain evidence="14">APC 1.2</strain>
    </source>
</reference>
<keyword evidence="5 8" id="KW-0067">ATP-binding</keyword>
<evidence type="ECO:0000256" key="5">
    <source>
        <dbReference type="ARBA" id="ARBA00022840"/>
    </source>
</evidence>
<keyword evidence="14" id="KW-1185">Reference proteome</keyword>
<dbReference type="InterPro" id="IPR027417">
    <property type="entry name" value="P-loop_NTPase"/>
</dbReference>
<dbReference type="STRING" id="2163413.A0A4P6XKH8"/>
<keyword evidence="7" id="KW-0206">Cytoskeleton</keyword>
<keyword evidence="10" id="KW-0175">Coiled coil</keyword>
<dbReference type="PRINTS" id="PR00380">
    <property type="entry name" value="KINESINHEAVY"/>
</dbReference>
<dbReference type="Gene3D" id="3.40.850.10">
    <property type="entry name" value="Kinesin motor domain"/>
    <property type="match status" value="1"/>
</dbReference>
<comment type="subcellular location">
    <subcellularLocation>
        <location evidence="1">Cytoplasm</location>
        <location evidence="1">Cytoskeleton</location>
    </subcellularLocation>
</comment>
<dbReference type="GO" id="GO:0008574">
    <property type="term" value="F:plus-end-directed microtubule motor activity"/>
    <property type="evidence" value="ECO:0007669"/>
    <property type="project" value="TreeGrafter"/>
</dbReference>
<dbReference type="PROSITE" id="PS50067">
    <property type="entry name" value="KINESIN_MOTOR_2"/>
    <property type="match status" value="1"/>
</dbReference>
<evidence type="ECO:0000256" key="8">
    <source>
        <dbReference type="PROSITE-ProRule" id="PRU00283"/>
    </source>
</evidence>
<evidence type="ECO:0000256" key="7">
    <source>
        <dbReference type="ARBA" id="ARBA00023212"/>
    </source>
</evidence>
<proteinExistence type="inferred from homology"/>
<evidence type="ECO:0000256" key="2">
    <source>
        <dbReference type="ARBA" id="ARBA00022490"/>
    </source>
</evidence>
<dbReference type="GO" id="GO:0007018">
    <property type="term" value="P:microtubule-based movement"/>
    <property type="evidence" value="ECO:0007669"/>
    <property type="project" value="InterPro"/>
</dbReference>
<dbReference type="GO" id="GO:0005524">
    <property type="term" value="F:ATP binding"/>
    <property type="evidence" value="ECO:0007669"/>
    <property type="project" value="UniProtKB-UniRule"/>
</dbReference>
<feature type="region of interest" description="Disordered" evidence="11">
    <location>
        <begin position="800"/>
        <end position="859"/>
    </location>
</feature>
<evidence type="ECO:0000259" key="12">
    <source>
        <dbReference type="PROSITE" id="PS50067"/>
    </source>
</evidence>
<dbReference type="Proteomes" id="UP000292447">
    <property type="component" value="Chromosome II"/>
</dbReference>
<feature type="coiled-coil region" evidence="10">
    <location>
        <begin position="445"/>
        <end position="472"/>
    </location>
</feature>
<dbReference type="InterPro" id="IPR036961">
    <property type="entry name" value="Kinesin_motor_dom_sf"/>
</dbReference>
<evidence type="ECO:0000256" key="1">
    <source>
        <dbReference type="ARBA" id="ARBA00004245"/>
    </source>
</evidence>
<name>A0A4P6XKH8_9ASCO</name>
<dbReference type="InterPro" id="IPR047149">
    <property type="entry name" value="KIF11-like"/>
</dbReference>
<keyword evidence="3 9" id="KW-0493">Microtubule</keyword>